<evidence type="ECO:0000256" key="17">
    <source>
        <dbReference type="PIRSR" id="PIRSR637359-2"/>
    </source>
</evidence>
<gene>
    <name evidence="22" type="ORF">CAUJ_LOCUS7242</name>
</gene>
<comment type="similarity">
    <text evidence="4">Belongs to the sulfotransferase 1 family. NDST subfamily.</text>
</comment>
<evidence type="ECO:0000256" key="1">
    <source>
        <dbReference type="ARBA" id="ARBA00004323"/>
    </source>
</evidence>
<evidence type="ECO:0000256" key="10">
    <source>
        <dbReference type="ARBA" id="ARBA00022989"/>
    </source>
</evidence>
<keyword evidence="7" id="KW-0812">Transmembrane</keyword>
<dbReference type="PANTHER" id="PTHR10605">
    <property type="entry name" value="HEPARAN SULFATE SULFOTRANSFERASE"/>
    <property type="match status" value="1"/>
</dbReference>
<dbReference type="GO" id="GO:0000139">
    <property type="term" value="C:Golgi membrane"/>
    <property type="evidence" value="ECO:0007669"/>
    <property type="project" value="UniProtKB-SubCell"/>
</dbReference>
<keyword evidence="11" id="KW-0333">Golgi apparatus</keyword>
<evidence type="ECO:0000259" key="19">
    <source>
        <dbReference type="Pfam" id="PF00685"/>
    </source>
</evidence>
<keyword evidence="9" id="KW-0735">Signal-anchor</keyword>
<keyword evidence="14" id="KW-0325">Glycoprotein</keyword>
<evidence type="ECO:0000256" key="9">
    <source>
        <dbReference type="ARBA" id="ARBA00022968"/>
    </source>
</evidence>
<dbReference type="EC" id="2.8.2.8" evidence="5"/>
<evidence type="ECO:0000256" key="14">
    <source>
        <dbReference type="ARBA" id="ARBA00023180"/>
    </source>
</evidence>
<feature type="domain" description="Sulfotransferase" evidence="19">
    <location>
        <begin position="446"/>
        <end position="667"/>
    </location>
</feature>
<evidence type="ECO:0000256" key="18">
    <source>
        <dbReference type="PIRSR" id="PIRSR637359-3"/>
    </source>
</evidence>
<dbReference type="InterPro" id="IPR037359">
    <property type="entry name" value="NST/OST"/>
</dbReference>
<evidence type="ECO:0000256" key="11">
    <source>
        <dbReference type="ARBA" id="ARBA00023034"/>
    </source>
</evidence>
<dbReference type="EMBL" id="CAJGYM010000020">
    <property type="protein sequence ID" value="CAD6191323.1"/>
    <property type="molecule type" value="Genomic_DNA"/>
</dbReference>
<evidence type="ECO:0000256" key="3">
    <source>
        <dbReference type="ARBA" id="ARBA00005093"/>
    </source>
</evidence>
<evidence type="ECO:0000259" key="21">
    <source>
        <dbReference type="Pfam" id="PF25119"/>
    </source>
</evidence>
<keyword evidence="8" id="KW-0378">Hydrolase</keyword>
<comment type="subcellular location">
    <subcellularLocation>
        <location evidence="1">Golgi apparatus membrane</location>
        <topology evidence="1">Single-pass type II membrane protein</topology>
    </subcellularLocation>
</comment>
<evidence type="ECO:0000256" key="4">
    <source>
        <dbReference type="ARBA" id="ARBA00010420"/>
    </source>
</evidence>
<dbReference type="GO" id="GO:0019213">
    <property type="term" value="F:deacetylase activity"/>
    <property type="evidence" value="ECO:0007669"/>
    <property type="project" value="TreeGrafter"/>
</dbReference>
<dbReference type="GO" id="GO:0016787">
    <property type="term" value="F:hydrolase activity"/>
    <property type="evidence" value="ECO:0007669"/>
    <property type="project" value="UniProtKB-KW"/>
</dbReference>
<evidence type="ECO:0000256" key="7">
    <source>
        <dbReference type="ARBA" id="ARBA00022692"/>
    </source>
</evidence>
<dbReference type="Proteomes" id="UP000835052">
    <property type="component" value="Unassembled WGS sequence"/>
</dbReference>
<feature type="domain" description="Heparan sulfate-N-deacetylase N-terminal" evidence="21">
    <location>
        <begin position="1"/>
        <end position="140"/>
    </location>
</feature>
<keyword evidence="10" id="KW-1133">Transmembrane helix</keyword>
<evidence type="ECO:0000313" key="23">
    <source>
        <dbReference type="Proteomes" id="UP000835052"/>
    </source>
</evidence>
<feature type="disulfide bond" evidence="18">
    <location>
        <begin position="663"/>
        <end position="672"/>
    </location>
</feature>
<dbReference type="InterPro" id="IPR056793">
    <property type="entry name" value="HSNSD_N"/>
</dbReference>
<keyword evidence="15" id="KW-0511">Multifunctional enzyme</keyword>
<reference evidence="22" key="1">
    <citation type="submission" date="2020-10" db="EMBL/GenBank/DDBJ databases">
        <authorList>
            <person name="Kikuchi T."/>
        </authorList>
    </citation>
    <scope>NUCLEOTIDE SEQUENCE</scope>
    <source>
        <strain evidence="22">NKZ352</strain>
    </source>
</reference>
<dbReference type="Gene3D" id="3.40.50.300">
    <property type="entry name" value="P-loop containing nucleotide triphosphate hydrolases"/>
    <property type="match status" value="1"/>
</dbReference>
<feature type="binding site" evidence="17">
    <location>
        <position position="548"/>
    </location>
    <ligand>
        <name>3'-phosphoadenylyl sulfate</name>
        <dbReference type="ChEBI" id="CHEBI:58339"/>
    </ligand>
</feature>
<comment type="pathway">
    <text evidence="3">Glycan metabolism; heparan sulfate biosynthesis.</text>
</comment>
<evidence type="ECO:0000256" key="12">
    <source>
        <dbReference type="ARBA" id="ARBA00023136"/>
    </source>
</evidence>
<proteinExistence type="inferred from homology"/>
<feature type="binding site" evidence="17">
    <location>
        <begin position="677"/>
        <end position="681"/>
    </location>
    <ligand>
        <name>3'-phosphoadenylyl sulfate</name>
        <dbReference type="ChEBI" id="CHEBI:58339"/>
    </ligand>
</feature>
<dbReference type="InterPro" id="IPR027417">
    <property type="entry name" value="P-loop_NTPase"/>
</dbReference>
<organism evidence="22 23">
    <name type="scientific">Caenorhabditis auriculariae</name>
    <dbReference type="NCBI Taxonomy" id="2777116"/>
    <lineage>
        <taxon>Eukaryota</taxon>
        <taxon>Metazoa</taxon>
        <taxon>Ecdysozoa</taxon>
        <taxon>Nematoda</taxon>
        <taxon>Chromadorea</taxon>
        <taxon>Rhabditida</taxon>
        <taxon>Rhabditina</taxon>
        <taxon>Rhabditomorpha</taxon>
        <taxon>Rhabditoidea</taxon>
        <taxon>Rhabditidae</taxon>
        <taxon>Peloderinae</taxon>
        <taxon>Caenorhabditis</taxon>
    </lineage>
</organism>
<dbReference type="GO" id="GO:0015016">
    <property type="term" value="F:heparan sulfate N-sulfotransferase activity"/>
    <property type="evidence" value="ECO:0007669"/>
    <property type="project" value="UniProtKB-EC"/>
</dbReference>
<feature type="domain" description="Heparan sulphate-N-deacetylase deacetylase" evidence="20">
    <location>
        <begin position="151"/>
        <end position="354"/>
    </location>
</feature>
<feature type="active site" description="For sulfotransferase activity" evidence="16">
    <location>
        <position position="455"/>
    </location>
</feature>
<evidence type="ECO:0000259" key="20">
    <source>
        <dbReference type="Pfam" id="PF12062"/>
    </source>
</evidence>
<accession>A0A8S1H766</accession>
<comment type="pathway">
    <text evidence="2">Glycan metabolism; heparin biosynthesis.</text>
</comment>
<evidence type="ECO:0000313" key="22">
    <source>
        <dbReference type="EMBL" id="CAD6191323.1"/>
    </source>
</evidence>
<protein>
    <recommendedName>
        <fullName evidence="5">[heparan sulfate]-glucosamine N-sulfotransferase</fullName>
        <ecNumber evidence="5">2.8.2.8</ecNumber>
    </recommendedName>
</protein>
<evidence type="ECO:0000256" key="15">
    <source>
        <dbReference type="ARBA" id="ARBA00023268"/>
    </source>
</evidence>
<keyword evidence="13 18" id="KW-1015">Disulfide bond</keyword>
<dbReference type="InterPro" id="IPR000863">
    <property type="entry name" value="Sulfotransferase_dom"/>
</dbReference>
<dbReference type="SUPFAM" id="SSF52540">
    <property type="entry name" value="P-loop containing nucleoside triphosphate hydrolases"/>
    <property type="match status" value="1"/>
</dbReference>
<dbReference type="PANTHER" id="PTHR10605:SF56">
    <property type="entry name" value="BIFUNCTIONAL HEPARAN SULFATE N-DEACETYLASE_N-SULFOTRANSFERASE"/>
    <property type="match status" value="1"/>
</dbReference>
<dbReference type="InterPro" id="IPR021930">
    <property type="entry name" value="Heparan_SO4_deacetylase_dom"/>
</dbReference>
<dbReference type="Pfam" id="PF00685">
    <property type="entry name" value="Sulfotransfer_1"/>
    <property type="match status" value="1"/>
</dbReference>
<keyword evidence="6" id="KW-0808">Transferase</keyword>
<evidence type="ECO:0000256" key="6">
    <source>
        <dbReference type="ARBA" id="ARBA00022679"/>
    </source>
</evidence>
<evidence type="ECO:0000256" key="13">
    <source>
        <dbReference type="ARBA" id="ARBA00023157"/>
    </source>
</evidence>
<evidence type="ECO:0000256" key="5">
    <source>
        <dbReference type="ARBA" id="ARBA00012979"/>
    </source>
</evidence>
<comment type="caution">
    <text evidence="22">The sequence shown here is derived from an EMBL/GenBank/DDBJ whole genome shotgun (WGS) entry which is preliminary data.</text>
</comment>
<evidence type="ECO:0000256" key="8">
    <source>
        <dbReference type="ARBA" id="ARBA00022801"/>
    </source>
</evidence>
<dbReference type="OrthoDB" id="8958249at2759"/>
<dbReference type="Pfam" id="PF25119">
    <property type="entry name" value="HSNSD_N"/>
    <property type="match status" value="1"/>
</dbReference>
<keyword evidence="12" id="KW-0472">Membrane</keyword>
<dbReference type="AlphaFoldDB" id="A0A8S1H766"/>
<dbReference type="Pfam" id="PF12062">
    <property type="entry name" value="HSNSD-CE"/>
    <property type="match status" value="1"/>
</dbReference>
<sequence>MPKWNKQTLDEYCYVYHVPIISFIGSKSGDRYQRIQVKGSSLHLWQHQTVDRLLVEKSSLNKVAKAGVERRGVSSNQWVLFENDDSTKFEPLLSVLSDEKSKLFAAIWDKGQEDGVQRVLFGHNITDWTVKLIFYDTLNWALGNSSSFSLERFVEIDIDDIFVGAQGTRIVEEDVRALLRCQNEFRKYVQNFTFMLGFSGSYFRNGDSDEDRGDEYLVEMASNFLWFPHMWRHNHAHEHNFTYLEAIMSQNKLFAESMKLPVKHGYAIAPQHDGVFPVHEEMYKAWKKVWNVSVTATEEYPHFKPPSERRGFIYKNVSVLPRQTCGLYTHTQFFDDYPDGFDKVISSLRGGDLFFTIVTNPVSIFMTHQQNYAHDRLAIYTFENLFRFVRCWTNLRLRWQDPLASAKEYFRLFSGEKFPIWTDPCTDSRHRTIVPPTFNCSARVLPNLLIVGPQKTGTTALSSFLTLHPDVSQNSPDPRSFEELQFFGGSNYENGIEWYSRHFRHSIVVFEKSATYFDNPNAPKQAAALVPNTKVLIVLYDPAKRAYSWFQHLIAHNDSGALSAGSLDVILDANEGFAEEGTSLKNVEAWKKIARRCLSGGRYTQHLERWLQFFPLSQIVFLDGEKFLEKPAEVLHELVEKLDLPAFDFANYIKFSKSKGFHCRVVQNKLKCLGKGKGRSYAPMSEATRMRLGKHFSLHNSALHKFLRRSGEPVPKWLKID</sequence>
<name>A0A8S1H766_9PELO</name>
<evidence type="ECO:0000256" key="16">
    <source>
        <dbReference type="PIRSR" id="PIRSR637359-1"/>
    </source>
</evidence>
<evidence type="ECO:0000256" key="2">
    <source>
        <dbReference type="ARBA" id="ARBA00004841"/>
    </source>
</evidence>
<keyword evidence="23" id="KW-1185">Reference proteome</keyword>